<evidence type="ECO:0000313" key="5">
    <source>
        <dbReference type="EMBL" id="KXS12873.1"/>
    </source>
</evidence>
<evidence type="ECO:0000256" key="2">
    <source>
        <dbReference type="PROSITE-ProRule" id="PRU00192"/>
    </source>
</evidence>
<evidence type="ECO:0000256" key="1">
    <source>
        <dbReference type="ARBA" id="ARBA00022443"/>
    </source>
</evidence>
<feature type="domain" description="SH3" evidence="4">
    <location>
        <begin position="540"/>
        <end position="615"/>
    </location>
</feature>
<feature type="region of interest" description="Disordered" evidence="3">
    <location>
        <begin position="84"/>
        <end position="112"/>
    </location>
</feature>
<feature type="compositionally biased region" description="Low complexity" evidence="3">
    <location>
        <begin position="11"/>
        <end position="24"/>
    </location>
</feature>
<evidence type="ECO:0000259" key="4">
    <source>
        <dbReference type="PROSITE" id="PS50002"/>
    </source>
</evidence>
<feature type="region of interest" description="Disordered" evidence="3">
    <location>
        <begin position="468"/>
        <end position="541"/>
    </location>
</feature>
<dbReference type="EMBL" id="KQ965784">
    <property type="protein sequence ID" value="KXS12873.1"/>
    <property type="molecule type" value="Genomic_DNA"/>
</dbReference>
<feature type="compositionally biased region" description="Pro residues" evidence="3">
    <location>
        <begin position="526"/>
        <end position="535"/>
    </location>
</feature>
<feature type="compositionally biased region" description="Polar residues" evidence="3">
    <location>
        <begin position="510"/>
        <end position="521"/>
    </location>
</feature>
<sequence length="615" mass="61871">MPNHATLAVESSQSAALSPAQPLPGVQSPSNVGVAPTLQELTQLQDHSSSLVEPLRAGASSLKEIVAYCQTLYYCKPEPSAEGSMVGVSAAPEDSQNKPASGKSKTGKGISGAKGSPAAVGAVSAGLWVPPSACPSELADVLNYGASYNQTREYAIQALSSVAYQVGEAARTIQELVGHLDSKVATDLTSRVSNEADTFRAYNRSLGIAALASLATPLGTANHSTTPPGPLSSYLGATSEHVNAPETITRPTGLTRLFPGSDPDLGDPTLELDPGQPSISTTAASSRLTRSTLAGSTASIRGTTTLPPPPTAPKLPSTLQAAASVTSVRARPAGPAGPTPGAISSPSANDLPAIPSPLGRAPVRLGSADQTPSVFGGAPATSAGLFKRGSAGGDVGRTPSVRSTGTMQGAPEDGTTRPPSDIKLGRMGTISSNHSASPTPASAFSAQGGPATGEGGFILGRLVRPATGSLQNPSSVPTHQGSADSISPTTSVASLGTEGSGLIRGASVSRMGTQKGASASKTRPAVRPPPPPPQPVESQPASPLATVLYAFRPETDAELRVEPGWVVRVAGDDVGEGWCEVEVVGVGDGEGEDEGGTVIGRRGLVPAGYVRIEGQ</sequence>
<accession>A0A139A900</accession>
<dbReference type="SMART" id="SM00326">
    <property type="entry name" value="SH3"/>
    <property type="match status" value="1"/>
</dbReference>
<name>A0A139A900_GONPJ</name>
<keyword evidence="1 2" id="KW-0728">SH3 domain</keyword>
<feature type="compositionally biased region" description="Low complexity" evidence="3">
    <location>
        <begin position="330"/>
        <end position="348"/>
    </location>
</feature>
<feature type="compositionally biased region" description="Low complexity" evidence="3">
    <location>
        <begin position="280"/>
        <end position="294"/>
    </location>
</feature>
<dbReference type="InterPro" id="IPR001452">
    <property type="entry name" value="SH3_domain"/>
</dbReference>
<dbReference type="OrthoDB" id="2159336at2759"/>
<proteinExistence type="predicted"/>
<feature type="compositionally biased region" description="Polar residues" evidence="3">
    <location>
        <begin position="468"/>
        <end position="494"/>
    </location>
</feature>
<dbReference type="Proteomes" id="UP000070544">
    <property type="component" value="Unassembled WGS sequence"/>
</dbReference>
<dbReference type="Gene3D" id="6.10.140.1620">
    <property type="match status" value="1"/>
</dbReference>
<evidence type="ECO:0000256" key="3">
    <source>
        <dbReference type="SAM" id="MobiDB-lite"/>
    </source>
</evidence>
<feature type="region of interest" description="Disordered" evidence="3">
    <location>
        <begin position="250"/>
        <end position="359"/>
    </location>
</feature>
<dbReference type="AlphaFoldDB" id="A0A139A900"/>
<dbReference type="SUPFAM" id="SSF50044">
    <property type="entry name" value="SH3-domain"/>
    <property type="match status" value="1"/>
</dbReference>
<evidence type="ECO:0000313" key="6">
    <source>
        <dbReference type="Proteomes" id="UP000070544"/>
    </source>
</evidence>
<reference evidence="5 6" key="1">
    <citation type="journal article" date="2015" name="Genome Biol. Evol.">
        <title>Phylogenomic analyses indicate that early fungi evolved digesting cell walls of algal ancestors of land plants.</title>
        <authorList>
            <person name="Chang Y."/>
            <person name="Wang S."/>
            <person name="Sekimoto S."/>
            <person name="Aerts A.L."/>
            <person name="Choi C."/>
            <person name="Clum A."/>
            <person name="LaButti K.M."/>
            <person name="Lindquist E.A."/>
            <person name="Yee Ngan C."/>
            <person name="Ohm R.A."/>
            <person name="Salamov A.A."/>
            <person name="Grigoriev I.V."/>
            <person name="Spatafora J.W."/>
            <person name="Berbee M.L."/>
        </authorList>
    </citation>
    <scope>NUCLEOTIDE SEQUENCE [LARGE SCALE GENOMIC DNA]</scope>
    <source>
        <strain evidence="5 6">JEL478</strain>
    </source>
</reference>
<keyword evidence="6" id="KW-1185">Reference proteome</keyword>
<dbReference type="Gene3D" id="2.30.30.40">
    <property type="entry name" value="SH3 Domains"/>
    <property type="match status" value="1"/>
</dbReference>
<protein>
    <recommendedName>
        <fullName evidence="4">SH3 domain-containing protein</fullName>
    </recommendedName>
</protein>
<dbReference type="PROSITE" id="PS50002">
    <property type="entry name" value="SH3"/>
    <property type="match status" value="1"/>
</dbReference>
<organism evidence="5 6">
    <name type="scientific">Gonapodya prolifera (strain JEL478)</name>
    <name type="common">Monoblepharis prolifera</name>
    <dbReference type="NCBI Taxonomy" id="1344416"/>
    <lineage>
        <taxon>Eukaryota</taxon>
        <taxon>Fungi</taxon>
        <taxon>Fungi incertae sedis</taxon>
        <taxon>Chytridiomycota</taxon>
        <taxon>Chytridiomycota incertae sedis</taxon>
        <taxon>Monoblepharidomycetes</taxon>
        <taxon>Monoblepharidales</taxon>
        <taxon>Gonapodyaceae</taxon>
        <taxon>Gonapodya</taxon>
    </lineage>
</organism>
<feature type="region of interest" description="Disordered" evidence="3">
    <location>
        <begin position="385"/>
        <end position="420"/>
    </location>
</feature>
<dbReference type="InterPro" id="IPR036028">
    <property type="entry name" value="SH3-like_dom_sf"/>
</dbReference>
<feature type="region of interest" description="Disordered" evidence="3">
    <location>
        <begin position="1"/>
        <end position="32"/>
    </location>
</feature>
<feature type="compositionally biased region" description="Low complexity" evidence="3">
    <location>
        <begin position="101"/>
        <end position="112"/>
    </location>
</feature>
<gene>
    <name evidence="5" type="ORF">M427DRAFT_71799</name>
</gene>